<dbReference type="OrthoDB" id="37537at2759"/>
<dbReference type="GO" id="GO:0016491">
    <property type="term" value="F:oxidoreductase activity"/>
    <property type="evidence" value="ECO:0007669"/>
    <property type="project" value="UniProtKB-KW"/>
</dbReference>
<proteinExistence type="predicted"/>
<evidence type="ECO:0000313" key="5">
    <source>
        <dbReference type="Proteomes" id="UP000317494"/>
    </source>
</evidence>
<evidence type="ECO:0000259" key="2">
    <source>
        <dbReference type="Pfam" id="PF00248"/>
    </source>
</evidence>
<dbReference type="GO" id="GO:0005829">
    <property type="term" value="C:cytosol"/>
    <property type="evidence" value="ECO:0007669"/>
    <property type="project" value="UniProtKB-ARBA"/>
</dbReference>
<sequence>MTYQSMKYRYLGSSGLKVSEICLGSTFSLPSSKDERQNIQTSFDVLNEFLHSGGNFIDTANIYMNGGAEKTIGTWLKTHSRRDDLVIATKASKPMGTGPNDAGSSRKHLVKALEASLERLGTTYIDLYQIHCHDRGTSVRETLMTLNDFVRAGKIRYIGLSNYTGSTLQKAVGVADALGAERIVSLQQEYSLLERGYEFYDLMDVCWEEQISCLPWSPLKAGWLSGKYTRCDATYQPNSRAAHAASSSSEYATLANDATFSIIDEISAISNEINHTPTAVSIRWLLQKPTVAAAVIGVRNPTQLKDNLEATTFELTPEQMKRLDDKSKTPLIYPWRFIENANPHRGRKRARLECEQ</sequence>
<dbReference type="PANTHER" id="PTHR43364:SF4">
    <property type="entry name" value="NAD(P)-LINKED OXIDOREDUCTASE SUPERFAMILY PROTEIN"/>
    <property type="match status" value="1"/>
</dbReference>
<evidence type="ECO:0000313" key="3">
    <source>
        <dbReference type="EMBL" id="TPX34966.1"/>
    </source>
</evidence>
<dbReference type="SUPFAM" id="SSF51430">
    <property type="entry name" value="NAD(P)-linked oxidoreductase"/>
    <property type="match status" value="1"/>
</dbReference>
<dbReference type="InterPro" id="IPR050523">
    <property type="entry name" value="AKR_Detox_Biosynth"/>
</dbReference>
<feature type="domain" description="NADP-dependent oxidoreductase" evidence="2">
    <location>
        <begin position="21"/>
        <end position="326"/>
    </location>
</feature>
<comment type="caution">
    <text evidence="3">The sequence shown here is derived from an EMBL/GenBank/DDBJ whole genome shotgun (WGS) entry which is preliminary data.</text>
</comment>
<name>A0A507CAD9_9FUNG</name>
<dbReference type="Pfam" id="PF00248">
    <property type="entry name" value="Aldo_ket_red"/>
    <property type="match status" value="1"/>
</dbReference>
<organism evidence="3 5">
    <name type="scientific">Synchytrium endobioticum</name>
    <dbReference type="NCBI Taxonomy" id="286115"/>
    <lineage>
        <taxon>Eukaryota</taxon>
        <taxon>Fungi</taxon>
        <taxon>Fungi incertae sedis</taxon>
        <taxon>Chytridiomycota</taxon>
        <taxon>Chytridiomycota incertae sedis</taxon>
        <taxon>Chytridiomycetes</taxon>
        <taxon>Synchytriales</taxon>
        <taxon>Synchytriaceae</taxon>
        <taxon>Synchytrium</taxon>
    </lineage>
</organism>
<reference evidence="5 6" key="1">
    <citation type="journal article" date="2019" name="Sci. Rep.">
        <title>Comparative genomics of chytrid fungi reveal insights into the obligate biotrophic and pathogenic lifestyle of Synchytrium endobioticum.</title>
        <authorList>
            <person name="van de Vossenberg B.T.L.H."/>
            <person name="Warris S."/>
            <person name="Nguyen H.D.T."/>
            <person name="van Gent-Pelzer M.P.E."/>
            <person name="Joly D.L."/>
            <person name="van de Geest H.C."/>
            <person name="Bonants P.J.M."/>
            <person name="Smith D.S."/>
            <person name="Levesque C.A."/>
            <person name="van der Lee T.A.J."/>
        </authorList>
    </citation>
    <scope>NUCLEOTIDE SEQUENCE [LARGE SCALE GENOMIC DNA]</scope>
    <source>
        <strain evidence="4 6">LEV6574</strain>
        <strain evidence="3 5">MB42</strain>
    </source>
</reference>
<keyword evidence="5" id="KW-1185">Reference proteome</keyword>
<accession>A0A507CAD9</accession>
<evidence type="ECO:0000256" key="1">
    <source>
        <dbReference type="ARBA" id="ARBA00023002"/>
    </source>
</evidence>
<dbReference type="VEuPathDB" id="FungiDB:SeMB42_g07244"/>
<dbReference type="AlphaFoldDB" id="A0A507CAD9"/>
<dbReference type="STRING" id="286115.A0A507CAD9"/>
<dbReference type="Proteomes" id="UP000317494">
    <property type="component" value="Unassembled WGS sequence"/>
</dbReference>
<evidence type="ECO:0000313" key="6">
    <source>
        <dbReference type="Proteomes" id="UP000320475"/>
    </source>
</evidence>
<dbReference type="Proteomes" id="UP000320475">
    <property type="component" value="Unassembled WGS sequence"/>
</dbReference>
<dbReference type="EMBL" id="QEAN01000485">
    <property type="protein sequence ID" value="TPX34966.1"/>
    <property type="molecule type" value="Genomic_DNA"/>
</dbReference>
<dbReference type="PANTHER" id="PTHR43364">
    <property type="entry name" value="NADH-SPECIFIC METHYLGLYOXAL REDUCTASE-RELATED"/>
    <property type="match status" value="1"/>
</dbReference>
<dbReference type="InterPro" id="IPR036812">
    <property type="entry name" value="NAD(P)_OxRdtase_dom_sf"/>
</dbReference>
<protein>
    <recommendedName>
        <fullName evidence="2">NADP-dependent oxidoreductase domain-containing protein</fullName>
    </recommendedName>
</protein>
<dbReference type="InterPro" id="IPR023210">
    <property type="entry name" value="NADP_OxRdtase_dom"/>
</dbReference>
<keyword evidence="1" id="KW-0560">Oxidoreductase</keyword>
<dbReference type="InterPro" id="IPR018170">
    <property type="entry name" value="Aldo/ket_reductase_CS"/>
</dbReference>
<evidence type="ECO:0000313" key="4">
    <source>
        <dbReference type="EMBL" id="TPX39523.1"/>
    </source>
</evidence>
<dbReference type="EMBL" id="QEAM01000470">
    <property type="protein sequence ID" value="TPX39523.1"/>
    <property type="molecule type" value="Genomic_DNA"/>
</dbReference>
<gene>
    <name evidence="4" type="ORF">SeLEV6574_g07151</name>
    <name evidence="3" type="ORF">SeMB42_g07244</name>
</gene>
<dbReference type="Gene3D" id="3.20.20.100">
    <property type="entry name" value="NADP-dependent oxidoreductase domain"/>
    <property type="match status" value="1"/>
</dbReference>
<dbReference type="PROSITE" id="PS00062">
    <property type="entry name" value="ALDOKETO_REDUCTASE_2"/>
    <property type="match status" value="1"/>
</dbReference>
<dbReference type="FunFam" id="3.20.20.100:FF:000004">
    <property type="entry name" value="Oxidoreductase, aldo/keto reductase"/>
    <property type="match status" value="1"/>
</dbReference>